<keyword evidence="2" id="KW-1185">Reference proteome</keyword>
<dbReference type="eggNOG" id="ENOG502T4F7">
    <property type="taxonomic scope" value="Eukaryota"/>
</dbReference>
<evidence type="ECO:0000313" key="2">
    <source>
        <dbReference type="Proteomes" id="UP000016935"/>
    </source>
</evidence>
<feature type="non-terminal residue" evidence="1">
    <location>
        <position position="167"/>
    </location>
</feature>
<dbReference type="AlphaFoldDB" id="R0K922"/>
<dbReference type="HOGENOM" id="CLU_1614751_0_0_1"/>
<proteinExistence type="predicted"/>
<accession>R0K922</accession>
<sequence>MSTHGLRDTQPSYSDAFAQNSDLPCCSESRSIVDWLENVLEAHDWSEKGRADAALRHSRATYHTATSYLTAGIQTRMMRDNERTNTRVTRSRSRRQLITDEIVSAEVNVAALHIAEGSEGERNMEDIDDSCFAKNPPSELPVLKRRDLTVLPSATSTHRWMSADSQS</sequence>
<dbReference type="RefSeq" id="XP_008026430.1">
    <property type="nucleotide sequence ID" value="XM_008028239.1"/>
</dbReference>
<protein>
    <submittedName>
        <fullName evidence="1">Uncharacterized protein</fullName>
    </submittedName>
</protein>
<name>R0K922_EXST2</name>
<dbReference type="Proteomes" id="UP000016935">
    <property type="component" value="Unassembled WGS sequence"/>
</dbReference>
<organism evidence="1 2">
    <name type="scientific">Exserohilum turcicum (strain 28A)</name>
    <name type="common">Northern leaf blight fungus</name>
    <name type="synonym">Setosphaeria turcica</name>
    <dbReference type="NCBI Taxonomy" id="671987"/>
    <lineage>
        <taxon>Eukaryota</taxon>
        <taxon>Fungi</taxon>
        <taxon>Dikarya</taxon>
        <taxon>Ascomycota</taxon>
        <taxon>Pezizomycotina</taxon>
        <taxon>Dothideomycetes</taxon>
        <taxon>Pleosporomycetidae</taxon>
        <taxon>Pleosporales</taxon>
        <taxon>Pleosporineae</taxon>
        <taxon>Pleosporaceae</taxon>
        <taxon>Exserohilum</taxon>
    </lineage>
</organism>
<reference evidence="1 2" key="2">
    <citation type="journal article" date="2013" name="PLoS Genet.">
        <title>Comparative genome structure, secondary metabolite, and effector coding capacity across Cochliobolus pathogens.</title>
        <authorList>
            <person name="Condon B.J."/>
            <person name="Leng Y."/>
            <person name="Wu D."/>
            <person name="Bushley K.E."/>
            <person name="Ohm R.A."/>
            <person name="Otillar R."/>
            <person name="Martin J."/>
            <person name="Schackwitz W."/>
            <person name="Grimwood J."/>
            <person name="MohdZainudin N."/>
            <person name="Xue C."/>
            <person name="Wang R."/>
            <person name="Manning V.A."/>
            <person name="Dhillon B."/>
            <person name="Tu Z.J."/>
            <person name="Steffenson B.J."/>
            <person name="Salamov A."/>
            <person name="Sun H."/>
            <person name="Lowry S."/>
            <person name="LaButti K."/>
            <person name="Han J."/>
            <person name="Copeland A."/>
            <person name="Lindquist E."/>
            <person name="Barry K."/>
            <person name="Schmutz J."/>
            <person name="Baker S.E."/>
            <person name="Ciuffetti L.M."/>
            <person name="Grigoriev I.V."/>
            <person name="Zhong S."/>
            <person name="Turgeon B.G."/>
        </authorList>
    </citation>
    <scope>NUCLEOTIDE SEQUENCE [LARGE SCALE GENOMIC DNA]</scope>
    <source>
        <strain evidence="2">28A</strain>
    </source>
</reference>
<dbReference type="GeneID" id="19405303"/>
<dbReference type="EMBL" id="KB908626">
    <property type="protein sequence ID" value="EOA85949.1"/>
    <property type="molecule type" value="Genomic_DNA"/>
</dbReference>
<reference evidence="1 2" key="1">
    <citation type="journal article" date="2012" name="PLoS Pathog.">
        <title>Diverse lifestyles and strategies of plant pathogenesis encoded in the genomes of eighteen Dothideomycetes fungi.</title>
        <authorList>
            <person name="Ohm R.A."/>
            <person name="Feau N."/>
            <person name="Henrissat B."/>
            <person name="Schoch C.L."/>
            <person name="Horwitz B.A."/>
            <person name="Barry K.W."/>
            <person name="Condon B.J."/>
            <person name="Copeland A.C."/>
            <person name="Dhillon B."/>
            <person name="Glaser F."/>
            <person name="Hesse C.N."/>
            <person name="Kosti I."/>
            <person name="LaButti K."/>
            <person name="Lindquist E.A."/>
            <person name="Lucas S."/>
            <person name="Salamov A.A."/>
            <person name="Bradshaw R.E."/>
            <person name="Ciuffetti L."/>
            <person name="Hamelin R.C."/>
            <person name="Kema G.H.J."/>
            <person name="Lawrence C."/>
            <person name="Scott J.A."/>
            <person name="Spatafora J.W."/>
            <person name="Turgeon B.G."/>
            <person name="de Wit P.J.G.M."/>
            <person name="Zhong S."/>
            <person name="Goodwin S.B."/>
            <person name="Grigoriev I.V."/>
        </authorList>
    </citation>
    <scope>NUCLEOTIDE SEQUENCE [LARGE SCALE GENOMIC DNA]</scope>
    <source>
        <strain evidence="2">28A</strain>
    </source>
</reference>
<dbReference type="OrthoDB" id="3778619at2759"/>
<gene>
    <name evidence="1" type="ORF">SETTUDRAFT_64303</name>
</gene>
<evidence type="ECO:0000313" key="1">
    <source>
        <dbReference type="EMBL" id="EOA85949.1"/>
    </source>
</evidence>